<organism evidence="1 2">
    <name type="scientific">Kineosporia mesophila</name>
    <dbReference type="NCBI Taxonomy" id="566012"/>
    <lineage>
        <taxon>Bacteria</taxon>
        <taxon>Bacillati</taxon>
        <taxon>Actinomycetota</taxon>
        <taxon>Actinomycetes</taxon>
        <taxon>Kineosporiales</taxon>
        <taxon>Kineosporiaceae</taxon>
        <taxon>Kineosporia</taxon>
    </lineage>
</organism>
<evidence type="ECO:0000313" key="2">
    <source>
        <dbReference type="Proteomes" id="UP001501074"/>
    </source>
</evidence>
<dbReference type="Proteomes" id="UP001501074">
    <property type="component" value="Unassembled WGS sequence"/>
</dbReference>
<protein>
    <recommendedName>
        <fullName evidence="3">HNH endonuclease</fullName>
    </recommendedName>
</protein>
<dbReference type="RefSeq" id="WP_231487763.1">
    <property type="nucleotide sequence ID" value="NZ_BAAAZO010000009.1"/>
</dbReference>
<name>A0ABP7A3T6_9ACTN</name>
<keyword evidence="2" id="KW-1185">Reference proteome</keyword>
<sequence length="160" mass="17132">MSAREIGADAAEALARTVAGIGGPVGVTLDHRAMPIGSGEWVTYRYGLAPAGLATMRQLSAMGLRPGGHQPVAALARPRGRWVAYLYDVSTAKAKRPMTRAKRRALAAANRAQRICPTCERDAGYRIPSRLGECVDCHFGPADDITNENTNVIERFGKVA</sequence>
<proteinExistence type="predicted"/>
<evidence type="ECO:0000313" key="1">
    <source>
        <dbReference type="EMBL" id="GAA3624410.1"/>
    </source>
</evidence>
<dbReference type="InterPro" id="IPR048142">
    <property type="entry name" value="QRL_CxxC_CxxC"/>
</dbReference>
<evidence type="ECO:0008006" key="3">
    <source>
        <dbReference type="Google" id="ProtNLM"/>
    </source>
</evidence>
<reference evidence="2" key="1">
    <citation type="journal article" date="2019" name="Int. J. Syst. Evol. Microbiol.">
        <title>The Global Catalogue of Microorganisms (GCM) 10K type strain sequencing project: providing services to taxonomists for standard genome sequencing and annotation.</title>
        <authorList>
            <consortium name="The Broad Institute Genomics Platform"/>
            <consortium name="The Broad Institute Genome Sequencing Center for Infectious Disease"/>
            <person name="Wu L."/>
            <person name="Ma J."/>
        </authorList>
    </citation>
    <scope>NUCLEOTIDE SEQUENCE [LARGE SCALE GENOMIC DNA]</scope>
    <source>
        <strain evidence="2">JCM 16902</strain>
    </source>
</reference>
<dbReference type="EMBL" id="BAAAZO010000009">
    <property type="protein sequence ID" value="GAA3624410.1"/>
    <property type="molecule type" value="Genomic_DNA"/>
</dbReference>
<comment type="caution">
    <text evidence="1">The sequence shown here is derived from an EMBL/GenBank/DDBJ whole genome shotgun (WGS) entry which is preliminary data.</text>
</comment>
<dbReference type="NCBIfam" id="NF041638">
    <property type="entry name" value="QRL_CxxC_CxxC"/>
    <property type="match status" value="1"/>
</dbReference>
<gene>
    <name evidence="1" type="ORF">GCM10022223_46840</name>
</gene>
<accession>A0ABP7A3T6</accession>